<organism evidence="1 2">
    <name type="scientific">Solirubrobacter ginsenosidimutans</name>
    <dbReference type="NCBI Taxonomy" id="490573"/>
    <lineage>
        <taxon>Bacteria</taxon>
        <taxon>Bacillati</taxon>
        <taxon>Actinomycetota</taxon>
        <taxon>Thermoleophilia</taxon>
        <taxon>Solirubrobacterales</taxon>
        <taxon>Solirubrobacteraceae</taxon>
        <taxon>Solirubrobacter</taxon>
    </lineage>
</organism>
<protein>
    <submittedName>
        <fullName evidence="1">Uncharacterized protein</fullName>
    </submittedName>
</protein>
<evidence type="ECO:0000313" key="2">
    <source>
        <dbReference type="Proteomes" id="UP001149140"/>
    </source>
</evidence>
<proteinExistence type="predicted"/>
<name>A0A9X3MWA2_9ACTN</name>
<dbReference type="EMBL" id="JAPDOD010000022">
    <property type="protein sequence ID" value="MDA0162971.1"/>
    <property type="molecule type" value="Genomic_DNA"/>
</dbReference>
<evidence type="ECO:0000313" key="1">
    <source>
        <dbReference type="EMBL" id="MDA0162971.1"/>
    </source>
</evidence>
<comment type="caution">
    <text evidence="1">The sequence shown here is derived from an EMBL/GenBank/DDBJ whole genome shotgun (WGS) entry which is preliminary data.</text>
</comment>
<keyword evidence="2" id="KW-1185">Reference proteome</keyword>
<gene>
    <name evidence="1" type="ORF">OM076_22050</name>
</gene>
<accession>A0A9X3MWA2</accession>
<dbReference type="AlphaFoldDB" id="A0A9X3MWA2"/>
<dbReference type="Proteomes" id="UP001149140">
    <property type="component" value="Unassembled WGS sequence"/>
</dbReference>
<sequence>MIATSLVATPLARASDDSLRQVVKDQAARQVKEDAKFKKATKSITSRAKAIKARTATVRQQKSVDTFRKAVRAEQADTDQVKAGRTQLLKGLATYNHGLDKLRTALTQAIKTNGRGGEASARAAIKTINKSLTQISSAAKKINP</sequence>
<dbReference type="RefSeq" id="WP_270042212.1">
    <property type="nucleotide sequence ID" value="NZ_JAPDOD010000022.1"/>
</dbReference>
<reference evidence="1" key="1">
    <citation type="submission" date="2022-10" db="EMBL/GenBank/DDBJ databases">
        <title>The WGS of Solirubrobacter ginsenosidimutans DSM 21036.</title>
        <authorList>
            <person name="Jiang Z."/>
        </authorList>
    </citation>
    <scope>NUCLEOTIDE SEQUENCE</scope>
    <source>
        <strain evidence="1">DSM 21036</strain>
    </source>
</reference>